<evidence type="ECO:0000313" key="2">
    <source>
        <dbReference type="Proteomes" id="UP000684084"/>
    </source>
</evidence>
<comment type="caution">
    <text evidence="1">The sequence shown here is derived from an EMBL/GenBank/DDBJ whole genome shotgun (WGS) entry which is preliminary data.</text>
</comment>
<protein>
    <submittedName>
        <fullName evidence="1">Uncharacterized protein</fullName>
    </submittedName>
</protein>
<dbReference type="OrthoDB" id="2432695at2759"/>
<reference evidence="1" key="1">
    <citation type="submission" date="2020-05" db="EMBL/GenBank/DDBJ databases">
        <authorList>
            <person name="Rincon C."/>
            <person name="Sanders R I."/>
            <person name="Robbins C."/>
            <person name="Chaturvedi A."/>
        </authorList>
    </citation>
    <scope>NUCLEOTIDE SEQUENCE</scope>
    <source>
        <strain evidence="1">CHB12</strain>
    </source>
</reference>
<proteinExistence type="predicted"/>
<evidence type="ECO:0000313" key="1">
    <source>
        <dbReference type="EMBL" id="CAB5381744.1"/>
    </source>
</evidence>
<organism evidence="1 2">
    <name type="scientific">Rhizophagus irregularis</name>
    <dbReference type="NCBI Taxonomy" id="588596"/>
    <lineage>
        <taxon>Eukaryota</taxon>
        <taxon>Fungi</taxon>
        <taxon>Fungi incertae sedis</taxon>
        <taxon>Mucoromycota</taxon>
        <taxon>Glomeromycotina</taxon>
        <taxon>Glomeromycetes</taxon>
        <taxon>Glomerales</taxon>
        <taxon>Glomeraceae</taxon>
        <taxon>Rhizophagus</taxon>
    </lineage>
</organism>
<gene>
    <name evidence="1" type="ORF">CHRIB12_LOCUS17643</name>
</gene>
<accession>A0A915ZNN7</accession>
<name>A0A915ZNN7_9GLOM</name>
<dbReference type="AlphaFoldDB" id="A0A915ZNN7"/>
<dbReference type="EMBL" id="CAGKOT010000045">
    <property type="protein sequence ID" value="CAB5381744.1"/>
    <property type="molecule type" value="Genomic_DNA"/>
</dbReference>
<dbReference type="Proteomes" id="UP000684084">
    <property type="component" value="Unassembled WGS sequence"/>
</dbReference>
<sequence length="128" mass="15070">MFVRARILKEPINTLSNSDLSLRTLTINEEKWARLGEIELLLKEAANNAINKLKDYYNKTDTTLYSASLNPRLKLEYMKDNEWEKRWIDKTKNDVSEIYNTLYAPQEIQNISIEYNSSNEDLVSYISK</sequence>